<dbReference type="InterPro" id="IPR002125">
    <property type="entry name" value="CMP_dCMP_dom"/>
</dbReference>
<keyword evidence="3 8" id="KW-0819">tRNA processing</keyword>
<feature type="domain" description="CMP/dCMP-type deaminase" evidence="9">
    <location>
        <begin position="16"/>
        <end position="126"/>
    </location>
</feature>
<dbReference type="InterPro" id="IPR016193">
    <property type="entry name" value="Cytidine_deaminase-like"/>
</dbReference>
<dbReference type="PROSITE" id="PS51747">
    <property type="entry name" value="CYT_DCMP_DEAMINASES_2"/>
    <property type="match status" value="1"/>
</dbReference>
<dbReference type="GO" id="GO:0008270">
    <property type="term" value="F:zinc ion binding"/>
    <property type="evidence" value="ECO:0007669"/>
    <property type="project" value="UniProtKB-UniRule"/>
</dbReference>
<dbReference type="AlphaFoldDB" id="A0AAU9D845"/>
<proteinExistence type="inferred from homology"/>
<evidence type="ECO:0000256" key="7">
    <source>
        <dbReference type="ARBA" id="ARBA00048045"/>
    </source>
</evidence>
<dbReference type="PROSITE" id="PS00903">
    <property type="entry name" value="CYT_DCMP_DEAMINASES_1"/>
    <property type="match status" value="1"/>
</dbReference>
<dbReference type="Proteomes" id="UP001348817">
    <property type="component" value="Chromosome"/>
</dbReference>
<dbReference type="GO" id="GO:0052717">
    <property type="term" value="F:tRNA-specific adenosine-34 deaminase activity"/>
    <property type="evidence" value="ECO:0007669"/>
    <property type="project" value="UniProtKB-UniRule"/>
</dbReference>
<evidence type="ECO:0000256" key="3">
    <source>
        <dbReference type="ARBA" id="ARBA00022694"/>
    </source>
</evidence>
<name>A0AAU9D845_9BACT</name>
<gene>
    <name evidence="8 10" type="primary">tadA</name>
    <name evidence="10" type="ORF">FUAX_31610</name>
</gene>
<evidence type="ECO:0000256" key="5">
    <source>
        <dbReference type="ARBA" id="ARBA00022801"/>
    </source>
</evidence>
<dbReference type="SUPFAM" id="SSF53927">
    <property type="entry name" value="Cytidine deaminase-like"/>
    <property type="match status" value="1"/>
</dbReference>
<evidence type="ECO:0000256" key="8">
    <source>
        <dbReference type="HAMAP-Rule" id="MF_00972"/>
    </source>
</evidence>
<keyword evidence="5 8" id="KW-0378">Hydrolase</keyword>
<evidence type="ECO:0000256" key="4">
    <source>
        <dbReference type="ARBA" id="ARBA00022723"/>
    </source>
</evidence>
<keyword evidence="6 8" id="KW-0862">Zinc</keyword>
<reference evidence="10 11" key="1">
    <citation type="submission" date="2021-12" db="EMBL/GenBank/DDBJ databases">
        <title>Genome sequencing of bacteria with rrn-lacking chromosome and rrn-plasmid.</title>
        <authorList>
            <person name="Anda M."/>
            <person name="Iwasaki W."/>
        </authorList>
    </citation>
    <scope>NUCLEOTIDE SEQUENCE [LARGE SCALE GENOMIC DNA]</scope>
    <source>
        <strain evidence="10 11">DSM 100852</strain>
    </source>
</reference>
<organism evidence="10 11">
    <name type="scientific">Fulvitalea axinellae</name>
    <dbReference type="NCBI Taxonomy" id="1182444"/>
    <lineage>
        <taxon>Bacteria</taxon>
        <taxon>Pseudomonadati</taxon>
        <taxon>Bacteroidota</taxon>
        <taxon>Cytophagia</taxon>
        <taxon>Cytophagales</taxon>
        <taxon>Persicobacteraceae</taxon>
        <taxon>Fulvitalea</taxon>
    </lineage>
</organism>
<feature type="binding site" evidence="8">
    <location>
        <position position="97"/>
    </location>
    <ligand>
        <name>Zn(2+)</name>
        <dbReference type="ChEBI" id="CHEBI:29105"/>
        <note>catalytic</note>
    </ligand>
</feature>
<dbReference type="KEGG" id="fax:FUAX_31610"/>
<dbReference type="EMBL" id="AP025314">
    <property type="protein sequence ID" value="BDD10729.1"/>
    <property type="molecule type" value="Genomic_DNA"/>
</dbReference>
<comment type="function">
    <text evidence="8">Catalyzes the deamination of adenosine to inosine at the wobble position 34 of tRNA(Arg2).</text>
</comment>
<keyword evidence="4 8" id="KW-0479">Metal-binding</keyword>
<feature type="binding site" evidence="8">
    <location>
        <position position="67"/>
    </location>
    <ligand>
        <name>Zn(2+)</name>
        <dbReference type="ChEBI" id="CHEBI:29105"/>
        <note>catalytic</note>
    </ligand>
</feature>
<dbReference type="CDD" id="cd01285">
    <property type="entry name" value="nucleoside_deaminase"/>
    <property type="match status" value="1"/>
</dbReference>
<evidence type="ECO:0000259" key="9">
    <source>
        <dbReference type="PROSITE" id="PS51747"/>
    </source>
</evidence>
<dbReference type="InterPro" id="IPR028883">
    <property type="entry name" value="tRNA_aden_deaminase"/>
</dbReference>
<feature type="active site" description="Proton donor" evidence="8">
    <location>
        <position position="69"/>
    </location>
</feature>
<comment type="subunit">
    <text evidence="2 8">Homodimer.</text>
</comment>
<dbReference type="PANTHER" id="PTHR11079">
    <property type="entry name" value="CYTOSINE DEAMINASE FAMILY MEMBER"/>
    <property type="match status" value="1"/>
</dbReference>
<evidence type="ECO:0000256" key="1">
    <source>
        <dbReference type="ARBA" id="ARBA00010669"/>
    </source>
</evidence>
<dbReference type="PANTHER" id="PTHR11079:SF202">
    <property type="entry name" value="TRNA-SPECIFIC ADENOSINE DEAMINASE"/>
    <property type="match status" value="1"/>
</dbReference>
<dbReference type="Gene3D" id="3.40.140.10">
    <property type="entry name" value="Cytidine Deaminase, domain 2"/>
    <property type="match status" value="1"/>
</dbReference>
<accession>A0AAU9D845</accession>
<evidence type="ECO:0000313" key="10">
    <source>
        <dbReference type="EMBL" id="BDD10729.1"/>
    </source>
</evidence>
<evidence type="ECO:0000256" key="6">
    <source>
        <dbReference type="ARBA" id="ARBA00022833"/>
    </source>
</evidence>
<feature type="binding site" evidence="8">
    <location>
        <position position="100"/>
    </location>
    <ligand>
        <name>Zn(2+)</name>
        <dbReference type="ChEBI" id="CHEBI:29105"/>
        <note>catalytic</note>
    </ligand>
</feature>
<sequence>MSQLEILILIMEFSAHSDEHFMRLALQEAELAEEEGEIPVGAVVVCKKRVIARAHNQSERLLDVTAHAEILAVTAAENHLGAKYLPDCELFVTLEPCVMCAGALSWAQLGRVVYGATDEKRGYAKQQPPLLHPKTQVVSGVLADECAALMDRFFKKLRR</sequence>
<comment type="catalytic activity">
    <reaction evidence="7 8">
        <text>adenosine(34) in tRNA + H2O + H(+) = inosine(34) in tRNA + NH4(+)</text>
        <dbReference type="Rhea" id="RHEA:43168"/>
        <dbReference type="Rhea" id="RHEA-COMP:10373"/>
        <dbReference type="Rhea" id="RHEA-COMP:10374"/>
        <dbReference type="ChEBI" id="CHEBI:15377"/>
        <dbReference type="ChEBI" id="CHEBI:15378"/>
        <dbReference type="ChEBI" id="CHEBI:28938"/>
        <dbReference type="ChEBI" id="CHEBI:74411"/>
        <dbReference type="ChEBI" id="CHEBI:82852"/>
        <dbReference type="EC" id="3.5.4.33"/>
    </reaction>
</comment>
<comment type="cofactor">
    <cofactor evidence="8">
        <name>Zn(2+)</name>
        <dbReference type="ChEBI" id="CHEBI:29105"/>
    </cofactor>
    <text evidence="8">Binds 1 zinc ion per subunit.</text>
</comment>
<dbReference type="GO" id="GO:0002100">
    <property type="term" value="P:tRNA wobble adenosine to inosine editing"/>
    <property type="evidence" value="ECO:0007669"/>
    <property type="project" value="UniProtKB-UniRule"/>
</dbReference>
<dbReference type="EC" id="3.5.4.33" evidence="8"/>
<comment type="similarity">
    <text evidence="1">Belongs to the cytidine and deoxycytidylate deaminase family. ADAT2 subfamily.</text>
</comment>
<dbReference type="InterPro" id="IPR016192">
    <property type="entry name" value="APOBEC/CMP_deaminase_Zn-bd"/>
</dbReference>
<evidence type="ECO:0000256" key="2">
    <source>
        <dbReference type="ARBA" id="ARBA00011738"/>
    </source>
</evidence>
<dbReference type="HAMAP" id="MF_00972">
    <property type="entry name" value="tRNA_aden_deaminase"/>
    <property type="match status" value="1"/>
</dbReference>
<dbReference type="Pfam" id="PF00383">
    <property type="entry name" value="dCMP_cyt_deam_1"/>
    <property type="match status" value="1"/>
</dbReference>
<keyword evidence="11" id="KW-1185">Reference proteome</keyword>
<protein>
    <recommendedName>
        <fullName evidence="8">tRNA-specific adenosine deaminase</fullName>
        <ecNumber evidence="8">3.5.4.33</ecNumber>
    </recommendedName>
</protein>
<evidence type="ECO:0000313" key="11">
    <source>
        <dbReference type="Proteomes" id="UP001348817"/>
    </source>
</evidence>